<sequence>MNADANLQRAGGAVGILAAAIA</sequence>
<gene>
    <name evidence="1" type="ORF">ZHD862_LOCUS39397</name>
</gene>
<dbReference type="EMBL" id="CAJNOT010018140">
    <property type="protein sequence ID" value="CAF1553247.1"/>
    <property type="molecule type" value="Genomic_DNA"/>
</dbReference>
<proteinExistence type="predicted"/>
<organism evidence="1 2">
    <name type="scientific">Rotaria sordida</name>
    <dbReference type="NCBI Taxonomy" id="392033"/>
    <lineage>
        <taxon>Eukaryota</taxon>
        <taxon>Metazoa</taxon>
        <taxon>Spiralia</taxon>
        <taxon>Gnathifera</taxon>
        <taxon>Rotifera</taxon>
        <taxon>Eurotatoria</taxon>
        <taxon>Bdelloidea</taxon>
        <taxon>Philodinida</taxon>
        <taxon>Philodinidae</taxon>
        <taxon>Rotaria</taxon>
    </lineage>
</organism>
<evidence type="ECO:0000313" key="1">
    <source>
        <dbReference type="EMBL" id="CAF1553247.1"/>
    </source>
</evidence>
<name>A0A815X6T7_9BILA</name>
<dbReference type="AlphaFoldDB" id="A0A815X6T7"/>
<accession>A0A815X6T7</accession>
<dbReference type="Proteomes" id="UP000663864">
    <property type="component" value="Unassembled WGS sequence"/>
</dbReference>
<comment type="caution">
    <text evidence="1">The sequence shown here is derived from an EMBL/GenBank/DDBJ whole genome shotgun (WGS) entry which is preliminary data.</text>
</comment>
<feature type="non-terminal residue" evidence="1">
    <location>
        <position position="22"/>
    </location>
</feature>
<protein>
    <submittedName>
        <fullName evidence="1">Uncharacterized protein</fullName>
    </submittedName>
</protein>
<reference evidence="1" key="1">
    <citation type="submission" date="2021-02" db="EMBL/GenBank/DDBJ databases">
        <authorList>
            <person name="Nowell W R."/>
        </authorList>
    </citation>
    <scope>NUCLEOTIDE SEQUENCE</scope>
</reference>
<evidence type="ECO:0000313" key="2">
    <source>
        <dbReference type="Proteomes" id="UP000663864"/>
    </source>
</evidence>